<accession>A0A5B8Y3A3</accession>
<proteinExistence type="predicted"/>
<dbReference type="GO" id="GO:0006950">
    <property type="term" value="P:response to stress"/>
    <property type="evidence" value="ECO:0007669"/>
    <property type="project" value="TreeGrafter"/>
</dbReference>
<keyword evidence="6" id="KW-1185">Reference proteome</keyword>
<dbReference type="PANTHER" id="PTHR33164:SF64">
    <property type="entry name" value="TRANSCRIPTIONAL REGULATOR SLYA"/>
    <property type="match status" value="1"/>
</dbReference>
<evidence type="ECO:0000256" key="2">
    <source>
        <dbReference type="ARBA" id="ARBA00023125"/>
    </source>
</evidence>
<dbReference type="GO" id="GO:0003677">
    <property type="term" value="F:DNA binding"/>
    <property type="evidence" value="ECO:0007669"/>
    <property type="project" value="UniProtKB-KW"/>
</dbReference>
<dbReference type="Gene3D" id="1.10.10.10">
    <property type="entry name" value="Winged helix-like DNA-binding domain superfamily/Winged helix DNA-binding domain"/>
    <property type="match status" value="1"/>
</dbReference>
<keyword evidence="2" id="KW-0238">DNA-binding</keyword>
<feature type="domain" description="HTH marR-type" evidence="4">
    <location>
        <begin position="33"/>
        <end position="167"/>
    </location>
</feature>
<evidence type="ECO:0000259" key="4">
    <source>
        <dbReference type="PROSITE" id="PS50995"/>
    </source>
</evidence>
<evidence type="ECO:0000256" key="3">
    <source>
        <dbReference type="ARBA" id="ARBA00023163"/>
    </source>
</evidence>
<evidence type="ECO:0000313" key="5">
    <source>
        <dbReference type="EMBL" id="QED30139.1"/>
    </source>
</evidence>
<dbReference type="InterPro" id="IPR036390">
    <property type="entry name" value="WH_DNA-bd_sf"/>
</dbReference>
<dbReference type="InterPro" id="IPR036388">
    <property type="entry name" value="WH-like_DNA-bd_sf"/>
</dbReference>
<dbReference type="Proteomes" id="UP000321595">
    <property type="component" value="Chromosome"/>
</dbReference>
<sequence>MNDFLGCAGLTKFATYEIRKESSMATKTPFNIADTIGYDIYLVYRRMRKNFLQTAANNGFDITPEQWFTMNKLRNGEPMTQTDLLDDGFNDRPNITRILGQLEAKGWVQREDDPNDGRKHIVTLTKKGRKIHDQFDQAMTPVRDDLYKTIPDSELEACRNTIKKIDEQLREAQN</sequence>
<reference evidence="5 6" key="1">
    <citation type="submission" date="2019-08" db="EMBL/GenBank/DDBJ databases">
        <authorList>
            <person name="Liang Q."/>
        </authorList>
    </citation>
    <scope>NUCLEOTIDE SEQUENCE [LARGE SCALE GENOMIC DNA]</scope>
    <source>
        <strain evidence="5 6">V1718</strain>
    </source>
</reference>
<dbReference type="PROSITE" id="PS01117">
    <property type="entry name" value="HTH_MARR_1"/>
    <property type="match status" value="1"/>
</dbReference>
<dbReference type="PANTHER" id="PTHR33164">
    <property type="entry name" value="TRANSCRIPTIONAL REGULATOR, MARR FAMILY"/>
    <property type="match status" value="1"/>
</dbReference>
<dbReference type="SMART" id="SM00347">
    <property type="entry name" value="HTH_MARR"/>
    <property type="match status" value="1"/>
</dbReference>
<keyword evidence="1" id="KW-0805">Transcription regulation</keyword>
<keyword evidence="3" id="KW-0804">Transcription</keyword>
<dbReference type="InterPro" id="IPR000835">
    <property type="entry name" value="HTH_MarR-typ"/>
</dbReference>
<dbReference type="InterPro" id="IPR039422">
    <property type="entry name" value="MarR/SlyA-like"/>
</dbReference>
<dbReference type="RefSeq" id="WP_146963563.1">
    <property type="nucleotide sequence ID" value="NZ_CP042467.1"/>
</dbReference>
<dbReference type="PROSITE" id="PS50995">
    <property type="entry name" value="HTH_MARR_2"/>
    <property type="match status" value="1"/>
</dbReference>
<gene>
    <name evidence="5" type="ORF">FRD01_23470</name>
</gene>
<name>A0A5B8Y3A3_9DELT</name>
<dbReference type="GO" id="GO:0003700">
    <property type="term" value="F:DNA-binding transcription factor activity"/>
    <property type="evidence" value="ECO:0007669"/>
    <property type="project" value="InterPro"/>
</dbReference>
<dbReference type="KEGG" id="bbae:FRD01_23470"/>
<dbReference type="AlphaFoldDB" id="A0A5B8Y3A3"/>
<dbReference type="InterPro" id="IPR023187">
    <property type="entry name" value="Tscrpt_reg_MarR-type_CS"/>
</dbReference>
<dbReference type="SUPFAM" id="SSF46785">
    <property type="entry name" value="Winged helix' DNA-binding domain"/>
    <property type="match status" value="1"/>
</dbReference>
<evidence type="ECO:0000256" key="1">
    <source>
        <dbReference type="ARBA" id="ARBA00023015"/>
    </source>
</evidence>
<protein>
    <submittedName>
        <fullName evidence="5">MarR family transcriptional regulator</fullName>
    </submittedName>
</protein>
<dbReference type="Pfam" id="PF01047">
    <property type="entry name" value="MarR"/>
    <property type="match status" value="1"/>
</dbReference>
<dbReference type="PRINTS" id="PR00598">
    <property type="entry name" value="HTHMARR"/>
</dbReference>
<evidence type="ECO:0000313" key="6">
    <source>
        <dbReference type="Proteomes" id="UP000321595"/>
    </source>
</evidence>
<dbReference type="EMBL" id="CP042467">
    <property type="protein sequence ID" value="QED30139.1"/>
    <property type="molecule type" value="Genomic_DNA"/>
</dbReference>
<organism evidence="5 6">
    <name type="scientific">Microvenator marinus</name>
    <dbReference type="NCBI Taxonomy" id="2600177"/>
    <lineage>
        <taxon>Bacteria</taxon>
        <taxon>Deltaproteobacteria</taxon>
        <taxon>Bradymonadales</taxon>
        <taxon>Microvenatoraceae</taxon>
        <taxon>Microvenator</taxon>
    </lineage>
</organism>
<dbReference type="OrthoDB" id="8906692at2"/>